<dbReference type="EC" id="3.6.1.10" evidence="3 12"/>
<dbReference type="GO" id="GO:0005829">
    <property type="term" value="C:cytosol"/>
    <property type="evidence" value="ECO:0007669"/>
    <property type="project" value="EnsemblFungi"/>
</dbReference>
<evidence type="ECO:0000256" key="13">
    <source>
        <dbReference type="SAM" id="MobiDB-lite"/>
    </source>
</evidence>
<feature type="compositionally biased region" description="Basic and acidic residues" evidence="13">
    <location>
        <begin position="432"/>
        <end position="442"/>
    </location>
</feature>
<dbReference type="Pfam" id="PF00149">
    <property type="entry name" value="Metallophos"/>
    <property type="match status" value="1"/>
</dbReference>
<evidence type="ECO:0000256" key="14">
    <source>
        <dbReference type="SAM" id="Phobius"/>
    </source>
</evidence>
<dbReference type="InterPro" id="IPR004843">
    <property type="entry name" value="Calcineurin-like_PHP"/>
</dbReference>
<protein>
    <recommendedName>
        <fullName evidence="4 12">Endopolyphosphatase</fullName>
        <ecNumber evidence="3 12">3.6.1.10</ecNumber>
    </recommendedName>
</protein>
<dbReference type="SUPFAM" id="SSF56300">
    <property type="entry name" value="Metallo-dependent phosphatases"/>
    <property type="match status" value="1"/>
</dbReference>
<gene>
    <name evidence="16" type="primary">KNAG0C02780</name>
    <name evidence="16" type="ordered locus">KNAG_0C02780</name>
</gene>
<dbReference type="GO" id="GO:0004309">
    <property type="term" value="F:exopolyphosphatase activity"/>
    <property type="evidence" value="ECO:0007669"/>
    <property type="project" value="EnsemblFungi"/>
</dbReference>
<dbReference type="AlphaFoldDB" id="J7S4N6"/>
<dbReference type="GO" id="GO:0000298">
    <property type="term" value="F:endopolyphosphatase activity"/>
    <property type="evidence" value="ECO:0007669"/>
    <property type="project" value="UniProtKB-EC"/>
</dbReference>
<reference evidence="16 17" key="1">
    <citation type="journal article" date="2011" name="Proc. Natl. Acad. Sci. U.S.A.">
        <title>Evolutionary erosion of yeast sex chromosomes by mating-type switching accidents.</title>
        <authorList>
            <person name="Gordon J.L."/>
            <person name="Armisen D."/>
            <person name="Proux-Wera E."/>
            <person name="Oheigeartaigh S.S."/>
            <person name="Byrne K.P."/>
            <person name="Wolfe K.H."/>
        </authorList>
    </citation>
    <scope>NUCLEOTIDE SEQUENCE [LARGE SCALE GENOMIC DNA]</scope>
    <source>
        <strain evidence="17">ATCC MYA-139 / BCRC 22969 / CBS 8797 / CCRC 22969 / KCTC 17520 / NBRC 10181 / NCYC 3082</strain>
    </source>
</reference>
<dbReference type="CDD" id="cd00842">
    <property type="entry name" value="MPP_ASMase"/>
    <property type="match status" value="1"/>
</dbReference>
<sequence length="662" mass="76302">MIRLSDRDTSLGTNYKFIMRRWKLMVLPVFMALGLILVLQHPSTVSEFVSTGAPDLGLVDQKPVVVRDPYTGREKTLHGRFLHITDIHPDSLYEEGAPVGAVCHNRSREGDGYAEGEDGAPRFGLAMSGCDSPMELMEFTLEWIGKNLRDKIDFVIWTGDNVRHDNDRQFPRTEFEIIDMNSLVSGKFHKLFANNESGNPRDFDVDVVPSLGNNDVFPHNLFALGPTLQTRELYKIWNNYVPEEQQRTFDRGVCFVKEVIPGKLAVISINTLYLFKANPLVDNCNSPKQPGYRLLLWLGYVLEEMRQRNIKVWFSGHVPPIPKNFDDSCFNKFTLWTHEYRDIIVGGLYGHMNVDHFIPVDGKRAWQDLEEEEERAQLGAQNLDFANDNSQDDESYLVHADAARDARLMGAKPQNKVSYMETVKDNIYEKIDKKIHPGEKSNGRKRRKGKKRRKQDPVDIEKLSERYSIVNIAGSVIPTFNPSFRVWEYNISGLEQDTSTLEGPKNWDSFFKSLEETLENDIEEAQLLSEVNTQKKKKKKNGKRKNDKTVPEKNQRTSHWDQLILHNCSHLLRFVEYYADLKSINKEYYELLCSGVDAEEAASNVFRYQVEYTSEDEPFNTKSLLVSDYLKVLTNIVHENDKWDSYLSKAFVSTGYTDDEDD</sequence>
<evidence type="ECO:0000256" key="10">
    <source>
        <dbReference type="ARBA" id="ARBA00023136"/>
    </source>
</evidence>
<feature type="region of interest" description="Disordered" evidence="13">
    <location>
        <begin position="529"/>
        <end position="555"/>
    </location>
</feature>
<evidence type="ECO:0000256" key="7">
    <source>
        <dbReference type="ARBA" id="ARBA00022801"/>
    </source>
</evidence>
<evidence type="ECO:0000256" key="12">
    <source>
        <dbReference type="PIRNR" id="PIRNR027093"/>
    </source>
</evidence>
<organism evidence="16 17">
    <name type="scientific">Huiozyma naganishii (strain ATCC MYA-139 / BCRC 22969 / CBS 8797 / KCTC 17520 / NBRC 10181 / NCYC 3082 / Yp74L-3)</name>
    <name type="common">Yeast</name>
    <name type="synonym">Kazachstania naganishii</name>
    <dbReference type="NCBI Taxonomy" id="1071383"/>
    <lineage>
        <taxon>Eukaryota</taxon>
        <taxon>Fungi</taxon>
        <taxon>Dikarya</taxon>
        <taxon>Ascomycota</taxon>
        <taxon>Saccharomycotina</taxon>
        <taxon>Saccharomycetes</taxon>
        <taxon>Saccharomycetales</taxon>
        <taxon>Saccharomycetaceae</taxon>
        <taxon>Huiozyma</taxon>
    </lineage>
</organism>
<dbReference type="OrthoDB" id="348678at2759"/>
<feature type="domain" description="Calcineurin-like phosphoesterase" evidence="15">
    <location>
        <begin position="80"/>
        <end position="320"/>
    </location>
</feature>
<evidence type="ECO:0000256" key="5">
    <source>
        <dbReference type="ARBA" id="ARBA00022554"/>
    </source>
</evidence>
<dbReference type="GeneID" id="34525069"/>
<evidence type="ECO:0000259" key="15">
    <source>
        <dbReference type="Pfam" id="PF00149"/>
    </source>
</evidence>
<comment type="subcellular location">
    <subcellularLocation>
        <location evidence="1">Vacuole membrane</location>
        <topology evidence="1">Single-pass type II membrane protein</topology>
    </subcellularLocation>
</comment>
<dbReference type="Proteomes" id="UP000006310">
    <property type="component" value="Chromosome 3"/>
</dbReference>
<keyword evidence="10 12" id="KW-0472">Membrane</keyword>
<proteinExistence type="inferred from homology"/>
<evidence type="ECO:0000256" key="1">
    <source>
        <dbReference type="ARBA" id="ARBA00004576"/>
    </source>
</evidence>
<dbReference type="InterPro" id="IPR012358">
    <property type="entry name" value="EndopolyPtase_N1"/>
</dbReference>
<keyword evidence="8" id="KW-0735">Signal-anchor</keyword>
<evidence type="ECO:0000256" key="9">
    <source>
        <dbReference type="ARBA" id="ARBA00022989"/>
    </source>
</evidence>
<evidence type="ECO:0000313" key="16">
    <source>
        <dbReference type="EMBL" id="CCK69389.1"/>
    </source>
</evidence>
<evidence type="ECO:0000256" key="6">
    <source>
        <dbReference type="ARBA" id="ARBA00022692"/>
    </source>
</evidence>
<dbReference type="OMA" id="WAERYSV"/>
<keyword evidence="17" id="KW-1185">Reference proteome</keyword>
<dbReference type="PANTHER" id="PTHR10340">
    <property type="entry name" value="SPHINGOMYELIN PHOSPHODIESTERASE"/>
    <property type="match status" value="1"/>
</dbReference>
<comment type="function">
    <text evidence="12">Catalyzes the hydrolysis of inorganic polyphosphate (polyP) chains of many hundreds of phosphate residues into shorter lengths.</text>
</comment>
<evidence type="ECO:0000256" key="2">
    <source>
        <dbReference type="ARBA" id="ARBA00010399"/>
    </source>
</evidence>
<dbReference type="EMBL" id="HE978316">
    <property type="protein sequence ID" value="CCK69389.1"/>
    <property type="molecule type" value="Genomic_DNA"/>
</dbReference>
<evidence type="ECO:0000313" key="17">
    <source>
        <dbReference type="Proteomes" id="UP000006310"/>
    </source>
</evidence>
<dbReference type="STRING" id="1071383.J7S4N6"/>
<keyword evidence="9 14" id="KW-1133">Transmembrane helix</keyword>
<evidence type="ECO:0000256" key="4">
    <source>
        <dbReference type="ARBA" id="ARBA00014458"/>
    </source>
</evidence>
<feature type="transmembrane region" description="Helical" evidence="14">
    <location>
        <begin position="21"/>
        <end position="39"/>
    </location>
</feature>
<comment type="catalytic activity">
    <reaction evidence="12">
        <text>[phosphate](n+1) + n H2O = (n+1) phosphate + n H(+)</text>
        <dbReference type="Rhea" id="RHEA:22452"/>
        <dbReference type="Rhea" id="RHEA-COMP:14280"/>
        <dbReference type="ChEBI" id="CHEBI:15377"/>
        <dbReference type="ChEBI" id="CHEBI:15378"/>
        <dbReference type="ChEBI" id="CHEBI:16838"/>
        <dbReference type="ChEBI" id="CHEBI:43474"/>
        <dbReference type="EC" id="3.6.1.10"/>
    </reaction>
</comment>
<dbReference type="GO" id="GO:0008081">
    <property type="term" value="F:phosphoric diester hydrolase activity"/>
    <property type="evidence" value="ECO:0007669"/>
    <property type="project" value="TreeGrafter"/>
</dbReference>
<dbReference type="eggNOG" id="KOG3770">
    <property type="taxonomic scope" value="Eukaryota"/>
</dbReference>
<keyword evidence="5 12" id="KW-0926">Vacuole</keyword>
<reference evidence="17" key="2">
    <citation type="submission" date="2012-08" db="EMBL/GenBank/DDBJ databases">
        <title>Genome sequence of Kazachstania naganishii.</title>
        <authorList>
            <person name="Gordon J.L."/>
            <person name="Armisen D."/>
            <person name="Proux-Wera E."/>
            <person name="OhEigeartaigh S.S."/>
            <person name="Byrne K.P."/>
            <person name="Wolfe K.H."/>
        </authorList>
    </citation>
    <scope>NUCLEOTIDE SEQUENCE [LARGE SCALE GENOMIC DNA]</scope>
    <source>
        <strain evidence="17">ATCC MYA-139 / BCRC 22969 / CBS 8797 / CCRC 22969 / KCTC 17520 / NBRC 10181 / NCYC 3082</strain>
    </source>
</reference>
<dbReference type="GO" id="GO:0005634">
    <property type="term" value="C:nucleus"/>
    <property type="evidence" value="ECO:0007669"/>
    <property type="project" value="EnsemblFungi"/>
</dbReference>
<dbReference type="HOGENOM" id="CLU_013424_1_1_1"/>
<keyword evidence="6 14" id="KW-0812">Transmembrane</keyword>
<evidence type="ECO:0000256" key="8">
    <source>
        <dbReference type="ARBA" id="ARBA00022968"/>
    </source>
</evidence>
<evidence type="ECO:0000256" key="11">
    <source>
        <dbReference type="ARBA" id="ARBA00023180"/>
    </source>
</evidence>
<dbReference type="KEGG" id="kng:KNAG_0C02780"/>
<dbReference type="PANTHER" id="PTHR10340:SF55">
    <property type="entry name" value="ENDOPOLYPHOSPHATASE"/>
    <property type="match status" value="1"/>
</dbReference>
<dbReference type="GO" id="GO:0006798">
    <property type="term" value="P:polyphosphate catabolic process"/>
    <property type="evidence" value="ECO:0007669"/>
    <property type="project" value="EnsemblFungi"/>
</dbReference>
<evidence type="ECO:0000256" key="3">
    <source>
        <dbReference type="ARBA" id="ARBA00012459"/>
    </source>
</evidence>
<dbReference type="RefSeq" id="XP_022463635.1">
    <property type="nucleotide sequence ID" value="XM_022606994.1"/>
</dbReference>
<feature type="compositionally biased region" description="Basic residues" evidence="13">
    <location>
        <begin position="534"/>
        <end position="546"/>
    </location>
</feature>
<feature type="region of interest" description="Disordered" evidence="13">
    <location>
        <begin position="432"/>
        <end position="459"/>
    </location>
</feature>
<comment type="similarity">
    <text evidence="2">Belongs to the endopolyphosphatase PPN1 family.</text>
</comment>
<dbReference type="InterPro" id="IPR029052">
    <property type="entry name" value="Metallo-depent_PP-like"/>
</dbReference>
<keyword evidence="7 12" id="KW-0378">Hydrolase</keyword>
<dbReference type="GO" id="GO:0000329">
    <property type="term" value="C:fungal-type vacuole membrane"/>
    <property type="evidence" value="ECO:0007669"/>
    <property type="project" value="EnsemblFungi"/>
</dbReference>
<name>J7S4N6_HUIN7</name>
<accession>J7S4N6</accession>
<keyword evidence="11" id="KW-0325">Glycoprotein</keyword>
<dbReference type="InterPro" id="IPR041805">
    <property type="entry name" value="ASMase/PPN1_MPP"/>
</dbReference>
<feature type="compositionally biased region" description="Basic residues" evidence="13">
    <location>
        <begin position="443"/>
        <end position="454"/>
    </location>
</feature>
<dbReference type="PIRSF" id="PIRSF027093">
    <property type="entry name" value="EndopolyPtase_N1"/>
    <property type="match status" value="1"/>
</dbReference>